<evidence type="ECO:0000256" key="3">
    <source>
        <dbReference type="ARBA" id="ARBA00022692"/>
    </source>
</evidence>
<feature type="transmembrane region" description="Helical" evidence="6">
    <location>
        <begin position="58"/>
        <end position="87"/>
    </location>
</feature>
<dbReference type="RefSeq" id="WP_208097227.1">
    <property type="nucleotide sequence ID" value="NZ_JAGDYM010000006.1"/>
</dbReference>
<dbReference type="InterPro" id="IPR001851">
    <property type="entry name" value="ABC_transp_permease"/>
</dbReference>
<feature type="transmembrane region" description="Helical" evidence="6">
    <location>
        <begin position="21"/>
        <end position="38"/>
    </location>
</feature>
<keyword evidence="3 6" id="KW-0812">Transmembrane</keyword>
<dbReference type="CDD" id="cd06579">
    <property type="entry name" value="TM_PBP1_transp_AraH_like"/>
    <property type="match status" value="1"/>
</dbReference>
<protein>
    <submittedName>
        <fullName evidence="7">ABC transporter permease</fullName>
    </submittedName>
</protein>
<sequence length="326" mass="33695">MSVTQAINIGRTERRETLKSVGLPVVAIVFLIILFSVLSPTFLQPSTFLTILRESSVLLVVAVGMTLVIIQGSIDLSVGATVTLAGLVAASVTKETDSVFLAILAALAVGLVVGLVNGVIFAYGKVPSFLVTLGMSMAVGGVGTWLVSGRPVQVSDQGLRWVAQGQLLVIVPNLVLWAVIVWLIFTFIGMKTRFGRYVFAIGGAEAVSALAGIPNRRVKLWALTIAGFCAAIAGILLTSRIGSATPGMGDALTLNSIAAVVMGGTAITGGVGGVQRTVLGVLVITTLTVGLNSLGVMPYMQLIIQGLVVVAAVALTLDRSKLTVIK</sequence>
<dbReference type="EMBL" id="JAGDYM010000006">
    <property type="protein sequence ID" value="MBO1901532.1"/>
    <property type="molecule type" value="Genomic_DNA"/>
</dbReference>
<feature type="transmembrane region" description="Helical" evidence="6">
    <location>
        <begin position="129"/>
        <end position="147"/>
    </location>
</feature>
<dbReference type="GO" id="GO:0005886">
    <property type="term" value="C:plasma membrane"/>
    <property type="evidence" value="ECO:0007669"/>
    <property type="project" value="UniProtKB-SubCell"/>
</dbReference>
<comment type="caution">
    <text evidence="7">The sequence shown here is derived from an EMBL/GenBank/DDBJ whole genome shotgun (WGS) entry which is preliminary data.</text>
</comment>
<evidence type="ECO:0000256" key="6">
    <source>
        <dbReference type="SAM" id="Phobius"/>
    </source>
</evidence>
<dbReference type="PANTHER" id="PTHR32196:SF72">
    <property type="entry name" value="RIBOSE IMPORT PERMEASE PROTEIN RBSC"/>
    <property type="match status" value="1"/>
</dbReference>
<proteinExistence type="predicted"/>
<accession>A0A939MMI8</accession>
<evidence type="ECO:0000313" key="7">
    <source>
        <dbReference type="EMBL" id="MBO1901532.1"/>
    </source>
</evidence>
<feature type="transmembrane region" description="Helical" evidence="6">
    <location>
        <begin position="278"/>
        <end position="294"/>
    </location>
</feature>
<evidence type="ECO:0000256" key="1">
    <source>
        <dbReference type="ARBA" id="ARBA00004651"/>
    </source>
</evidence>
<feature type="transmembrane region" description="Helical" evidence="6">
    <location>
        <begin position="99"/>
        <end position="123"/>
    </location>
</feature>
<feature type="transmembrane region" description="Helical" evidence="6">
    <location>
        <begin position="251"/>
        <end position="271"/>
    </location>
</feature>
<dbReference type="Pfam" id="PF02653">
    <property type="entry name" value="BPD_transp_2"/>
    <property type="match status" value="1"/>
</dbReference>
<evidence type="ECO:0000256" key="5">
    <source>
        <dbReference type="ARBA" id="ARBA00023136"/>
    </source>
</evidence>
<dbReference type="AlphaFoldDB" id="A0A939MMI8"/>
<feature type="transmembrane region" description="Helical" evidence="6">
    <location>
        <begin position="300"/>
        <end position="317"/>
    </location>
</feature>
<evidence type="ECO:0000256" key="4">
    <source>
        <dbReference type="ARBA" id="ARBA00022989"/>
    </source>
</evidence>
<keyword evidence="8" id="KW-1185">Reference proteome</keyword>
<keyword evidence="5 6" id="KW-0472">Membrane</keyword>
<feature type="transmembrane region" description="Helical" evidence="6">
    <location>
        <begin position="194"/>
        <end position="213"/>
    </location>
</feature>
<gene>
    <name evidence="7" type="ORF">J4H92_06160</name>
</gene>
<keyword evidence="4 6" id="KW-1133">Transmembrane helix</keyword>
<feature type="transmembrane region" description="Helical" evidence="6">
    <location>
        <begin position="220"/>
        <end position="239"/>
    </location>
</feature>
<evidence type="ECO:0000313" key="8">
    <source>
        <dbReference type="Proteomes" id="UP000664382"/>
    </source>
</evidence>
<dbReference type="PANTHER" id="PTHR32196">
    <property type="entry name" value="ABC TRANSPORTER PERMEASE PROTEIN YPHD-RELATED-RELATED"/>
    <property type="match status" value="1"/>
</dbReference>
<dbReference type="Proteomes" id="UP000664382">
    <property type="component" value="Unassembled WGS sequence"/>
</dbReference>
<organism evidence="7 8">
    <name type="scientific">Leucobacter weissii</name>
    <dbReference type="NCBI Taxonomy" id="1983706"/>
    <lineage>
        <taxon>Bacteria</taxon>
        <taxon>Bacillati</taxon>
        <taxon>Actinomycetota</taxon>
        <taxon>Actinomycetes</taxon>
        <taxon>Micrococcales</taxon>
        <taxon>Microbacteriaceae</taxon>
        <taxon>Leucobacter</taxon>
    </lineage>
</organism>
<evidence type="ECO:0000256" key="2">
    <source>
        <dbReference type="ARBA" id="ARBA00022475"/>
    </source>
</evidence>
<reference evidence="7" key="1">
    <citation type="submission" date="2021-03" db="EMBL/GenBank/DDBJ databases">
        <title>Leucobacter chromiisoli sp. nov., isolated from chromium-containing soil of chemical plant.</title>
        <authorList>
            <person name="Xu Z."/>
        </authorList>
    </citation>
    <scope>NUCLEOTIDE SEQUENCE</scope>
    <source>
        <strain evidence="7">S27</strain>
    </source>
</reference>
<feature type="transmembrane region" description="Helical" evidence="6">
    <location>
        <begin position="167"/>
        <end position="188"/>
    </location>
</feature>
<name>A0A939MMI8_9MICO</name>
<dbReference type="GO" id="GO:0022857">
    <property type="term" value="F:transmembrane transporter activity"/>
    <property type="evidence" value="ECO:0007669"/>
    <property type="project" value="InterPro"/>
</dbReference>
<keyword evidence="2" id="KW-1003">Cell membrane</keyword>
<comment type="subcellular location">
    <subcellularLocation>
        <location evidence="1">Cell membrane</location>
        <topology evidence="1">Multi-pass membrane protein</topology>
    </subcellularLocation>
</comment>